<keyword evidence="3" id="KW-0804">Transcription</keyword>
<dbReference type="Gene3D" id="1.10.10.60">
    <property type="entry name" value="Homeodomain-like"/>
    <property type="match status" value="1"/>
</dbReference>
<evidence type="ECO:0000256" key="1">
    <source>
        <dbReference type="ARBA" id="ARBA00023015"/>
    </source>
</evidence>
<organism evidence="6 7">
    <name type="scientific">Paraburkholderia acidicola</name>
    <dbReference type="NCBI Taxonomy" id="1912599"/>
    <lineage>
        <taxon>Bacteria</taxon>
        <taxon>Pseudomonadati</taxon>
        <taxon>Pseudomonadota</taxon>
        <taxon>Betaproteobacteria</taxon>
        <taxon>Burkholderiales</taxon>
        <taxon>Burkholderiaceae</taxon>
        <taxon>Paraburkholderia</taxon>
    </lineage>
</organism>
<evidence type="ECO:0000256" key="4">
    <source>
        <dbReference type="SAM" id="MobiDB-lite"/>
    </source>
</evidence>
<dbReference type="Proteomes" id="UP001469089">
    <property type="component" value="Unassembled WGS sequence"/>
</dbReference>
<dbReference type="RefSeq" id="WP_349542791.1">
    <property type="nucleotide sequence ID" value="NZ_JAOALG010000001.1"/>
</dbReference>
<feature type="region of interest" description="Disordered" evidence="4">
    <location>
        <begin position="329"/>
        <end position="352"/>
    </location>
</feature>
<comment type="caution">
    <text evidence="6">The sequence shown here is derived from an EMBL/GenBank/DDBJ whole genome shotgun (WGS) entry which is preliminary data.</text>
</comment>
<feature type="domain" description="HTH araC/xylS-type" evidence="5">
    <location>
        <begin position="222"/>
        <end position="319"/>
    </location>
</feature>
<proteinExistence type="predicted"/>
<dbReference type="InterPro" id="IPR018060">
    <property type="entry name" value="HTH_AraC"/>
</dbReference>
<dbReference type="Pfam" id="PF12833">
    <property type="entry name" value="HTH_18"/>
    <property type="match status" value="1"/>
</dbReference>
<dbReference type="PANTHER" id="PTHR46796">
    <property type="entry name" value="HTH-TYPE TRANSCRIPTIONAL ACTIVATOR RHAS-RELATED"/>
    <property type="match status" value="1"/>
</dbReference>
<reference evidence="6 7" key="1">
    <citation type="journal article" date="2024" name="Chem. Sci.">
        <title>Discovery of a lagriamide polyketide by integrated genome mining, isotopic labeling, and untargeted metabolomics.</title>
        <authorList>
            <person name="Fergusson C.H."/>
            <person name="Saulog J."/>
            <person name="Paulo B.S."/>
            <person name="Wilson D.M."/>
            <person name="Liu D.Y."/>
            <person name="Morehouse N.J."/>
            <person name="Waterworth S."/>
            <person name="Barkei J."/>
            <person name="Gray C.A."/>
            <person name="Kwan J.C."/>
            <person name="Eustaquio A.S."/>
            <person name="Linington R.G."/>
        </authorList>
    </citation>
    <scope>NUCLEOTIDE SEQUENCE [LARGE SCALE GENOMIC DNA]</scope>
    <source>
        <strain evidence="6 7">RL17-338-BIF-B</strain>
    </source>
</reference>
<sequence>MSIAAPSTVELHRSRDIEEQAGLLSNWHQSYCQISRGTFDGSVTVIEIGGVCILVERMNRVVFQRGYVADTIAVGVPFQLNGHARMCGQTSHTDGLHVFSGDREFELVSPDCYLDCNIELDAQRIESLGSPLARVGLQRIAALLPASPGIMTVDHSLLHRFRARLMALFEIASSAPHLLSDSALCAQHEQSVVLDLAALLEDEISECRPPQNNAARDWSLVAAARDLIESSDTCPLSVAELSAQLGVATRTVYHAFQNALDVKPVDYLRAVRLNRVRHELQNAQSVTDAAVRWGFLHFGRFAHDYHAMFGEQPSQTWRRLHSSGTHDTGIVRGFASGSGPGSSSKREAGPFQ</sequence>
<evidence type="ECO:0000313" key="6">
    <source>
        <dbReference type="EMBL" id="MEQ5840676.1"/>
    </source>
</evidence>
<dbReference type="InterPro" id="IPR050204">
    <property type="entry name" value="AraC_XylS_family_regulators"/>
</dbReference>
<keyword evidence="7" id="KW-1185">Reference proteome</keyword>
<protein>
    <submittedName>
        <fullName evidence="6">Helix-turn-helix domain-containing protein</fullName>
    </submittedName>
</protein>
<gene>
    <name evidence="6" type="ORF">N0A02_14715</name>
</gene>
<evidence type="ECO:0000256" key="3">
    <source>
        <dbReference type="ARBA" id="ARBA00023163"/>
    </source>
</evidence>
<keyword evidence="1" id="KW-0805">Transcription regulation</keyword>
<evidence type="ECO:0000256" key="2">
    <source>
        <dbReference type="ARBA" id="ARBA00023125"/>
    </source>
</evidence>
<dbReference type="InterPro" id="IPR009057">
    <property type="entry name" value="Homeodomain-like_sf"/>
</dbReference>
<keyword evidence="2" id="KW-0238">DNA-binding</keyword>
<dbReference type="SMART" id="SM00342">
    <property type="entry name" value="HTH_ARAC"/>
    <property type="match status" value="1"/>
</dbReference>
<name>A0ABV1LN71_9BURK</name>
<dbReference type="EMBL" id="JAOALG010000001">
    <property type="protein sequence ID" value="MEQ5840676.1"/>
    <property type="molecule type" value="Genomic_DNA"/>
</dbReference>
<dbReference type="PANTHER" id="PTHR46796:SF12">
    <property type="entry name" value="HTH-TYPE DNA-BINDING TRANSCRIPTIONAL ACTIVATOR EUTR"/>
    <property type="match status" value="1"/>
</dbReference>
<accession>A0ABV1LN71</accession>
<evidence type="ECO:0000313" key="7">
    <source>
        <dbReference type="Proteomes" id="UP001469089"/>
    </source>
</evidence>
<dbReference type="SUPFAM" id="SSF46689">
    <property type="entry name" value="Homeodomain-like"/>
    <property type="match status" value="1"/>
</dbReference>
<dbReference type="PROSITE" id="PS01124">
    <property type="entry name" value="HTH_ARAC_FAMILY_2"/>
    <property type="match status" value="1"/>
</dbReference>
<evidence type="ECO:0000259" key="5">
    <source>
        <dbReference type="PROSITE" id="PS01124"/>
    </source>
</evidence>